<name>A0A368YFV8_9HYPH</name>
<keyword evidence="3" id="KW-1185">Reference proteome</keyword>
<dbReference type="Proteomes" id="UP000253324">
    <property type="component" value="Unassembled WGS sequence"/>
</dbReference>
<feature type="transmembrane region" description="Helical" evidence="1">
    <location>
        <begin position="316"/>
        <end position="339"/>
    </location>
</feature>
<gene>
    <name evidence="2" type="ORF">C7476_11933</name>
</gene>
<feature type="transmembrane region" description="Helical" evidence="1">
    <location>
        <begin position="221"/>
        <end position="239"/>
    </location>
</feature>
<sequence>MVDDTYSTPTPAASGFSIADDQRVRLLFCLAVAIFKAATLIYAASGLLQDPDNWWHVRVGLDILSSRTFPTVDTYSYTSAGSPWIAKEWLGQILFALAYSLNGWNGVTLLTIAMITLTVFLLAWYLSASLKPTIAFGLTFVLSFLIDPILTARPLVFTLPIIVIWTAELFRAARREQAPPLWLLPLLCLWANLHATFTFGFIIAAFAGLDLLARTHLTKPGLLGRWIAFGMLCPLVSLLNPYGIKAILATFSVAYGNEAVAFIDEWQPFNAADSYLMEGFLLAALFGLLVSRVQIGWPKTLFLLFNLHLLLTHQRFAYLFVLLVPLVLAAEIGEQFAWVSAQKWTKGHLDRLERFLASHFHSISAAIGILVVSAAAIFSSVSGVEPSPKTSAKGALAFAQQHNLSGNVFNSYNFGGTLIFHGIKTFIDGRTDQLFLNGFMKKTMSTGNSGGKPILEEQLKTYAIGWALLATDDSRIPFFDELTGWRRAYFDKNTVIFVPER</sequence>
<feature type="transmembrane region" description="Helical" evidence="1">
    <location>
        <begin position="275"/>
        <end position="295"/>
    </location>
</feature>
<reference evidence="2 3" key="1">
    <citation type="submission" date="2018-07" db="EMBL/GenBank/DDBJ databases">
        <title>Genomic Encyclopedia of Type Strains, Phase III (KMG-III): the genomes of soil and plant-associated and newly described type strains.</title>
        <authorList>
            <person name="Whitman W."/>
        </authorList>
    </citation>
    <scope>NUCLEOTIDE SEQUENCE [LARGE SCALE GENOMIC DNA]</scope>
    <source>
        <strain evidence="2 3">31-25a</strain>
    </source>
</reference>
<evidence type="ECO:0000313" key="2">
    <source>
        <dbReference type="EMBL" id="RCW79112.1"/>
    </source>
</evidence>
<comment type="caution">
    <text evidence="2">The sequence shown here is derived from an EMBL/GenBank/DDBJ whole genome shotgun (WGS) entry which is preliminary data.</text>
</comment>
<keyword evidence="1" id="KW-1133">Transmembrane helix</keyword>
<feature type="transmembrane region" description="Helical" evidence="1">
    <location>
        <begin position="181"/>
        <end position="209"/>
    </location>
</feature>
<feature type="transmembrane region" description="Helical" evidence="1">
    <location>
        <begin position="26"/>
        <end position="48"/>
    </location>
</feature>
<proteinExistence type="predicted"/>
<dbReference type="RefSeq" id="WP_114432231.1">
    <property type="nucleotide sequence ID" value="NZ_QPJM01000019.1"/>
</dbReference>
<evidence type="ECO:0008006" key="4">
    <source>
        <dbReference type="Google" id="ProtNLM"/>
    </source>
</evidence>
<dbReference type="EMBL" id="QPJM01000019">
    <property type="protein sequence ID" value="RCW79112.1"/>
    <property type="molecule type" value="Genomic_DNA"/>
</dbReference>
<dbReference type="OrthoDB" id="9786218at2"/>
<keyword evidence="1" id="KW-0472">Membrane</keyword>
<keyword evidence="1" id="KW-0812">Transmembrane</keyword>
<feature type="transmembrane region" description="Helical" evidence="1">
    <location>
        <begin position="133"/>
        <end position="150"/>
    </location>
</feature>
<evidence type="ECO:0000256" key="1">
    <source>
        <dbReference type="SAM" id="Phobius"/>
    </source>
</evidence>
<feature type="transmembrane region" description="Helical" evidence="1">
    <location>
        <begin position="359"/>
        <end position="381"/>
    </location>
</feature>
<accession>A0A368YFV8</accession>
<feature type="transmembrane region" description="Helical" evidence="1">
    <location>
        <begin position="104"/>
        <end position="126"/>
    </location>
</feature>
<evidence type="ECO:0000313" key="3">
    <source>
        <dbReference type="Proteomes" id="UP000253324"/>
    </source>
</evidence>
<dbReference type="AlphaFoldDB" id="A0A368YFV8"/>
<organism evidence="2 3">
    <name type="scientific">Phyllobacterium bourgognense</name>
    <dbReference type="NCBI Taxonomy" id="314236"/>
    <lineage>
        <taxon>Bacteria</taxon>
        <taxon>Pseudomonadati</taxon>
        <taxon>Pseudomonadota</taxon>
        <taxon>Alphaproteobacteria</taxon>
        <taxon>Hyphomicrobiales</taxon>
        <taxon>Phyllobacteriaceae</taxon>
        <taxon>Phyllobacterium</taxon>
    </lineage>
</organism>
<protein>
    <recommendedName>
        <fullName evidence="4">4-amino-4-deoxy-L-arabinose transferase-like glycosyltransferase</fullName>
    </recommendedName>
</protein>